<evidence type="ECO:0000256" key="3">
    <source>
        <dbReference type="ARBA" id="ARBA00022989"/>
    </source>
</evidence>
<dbReference type="GO" id="GO:0043190">
    <property type="term" value="C:ATP-binding cassette (ABC) transporter complex"/>
    <property type="evidence" value="ECO:0007669"/>
    <property type="project" value="InterPro"/>
</dbReference>
<dbReference type="Proteomes" id="UP000030848">
    <property type="component" value="Unassembled WGS sequence"/>
</dbReference>
<evidence type="ECO:0000256" key="7">
    <source>
        <dbReference type="SAM" id="MobiDB-lite"/>
    </source>
</evidence>
<name>A0A837D747_9PSEU</name>
<evidence type="ECO:0000256" key="2">
    <source>
        <dbReference type="ARBA" id="ARBA00022692"/>
    </source>
</evidence>
<dbReference type="InterPro" id="IPR013525">
    <property type="entry name" value="ABC2_TM"/>
</dbReference>
<dbReference type="Pfam" id="PF01061">
    <property type="entry name" value="ABC2_membrane"/>
    <property type="match status" value="1"/>
</dbReference>
<feature type="transmembrane region" description="Helical" evidence="6">
    <location>
        <begin position="46"/>
        <end position="65"/>
    </location>
</feature>
<comment type="similarity">
    <text evidence="6">Belongs to the ABC-2 integral membrane protein family.</text>
</comment>
<dbReference type="InterPro" id="IPR051784">
    <property type="entry name" value="Nod_factor_ABC_transporter"/>
</dbReference>
<sequence length="282" mass="30603">MRASPAPNRTSQADTDPGSWPRPTASSQLWVLFLRQLRVIYADRRVALFTLLQPLIMLMLFSQVFGRMVDTAVLPEGVRYIDYLVPALLVTTGIGSSQGAGLGLVRDMESGMVARFRTLPVNRVMVLLARSLADLTKVLMQLVVLTACCVLAMGFAPTGGFVNLGLSVLLTLLIVWALIWIFIALATWLRNIEMLSSIGFLVTFPLMFASSAFVPIDVLPRWLQVVAIVNPVTYAVNASRALSLDWPDAGLLSLAALLTGGVLIALAMTVAVRKFATPWGEG</sequence>
<dbReference type="InterPro" id="IPR047817">
    <property type="entry name" value="ABC2_TM_bact-type"/>
</dbReference>
<keyword evidence="2 6" id="KW-0812">Transmembrane</keyword>
<keyword evidence="6" id="KW-1003">Cell membrane</keyword>
<accession>A0A837D747</accession>
<protein>
    <recommendedName>
        <fullName evidence="6">Transport permease protein</fullName>
    </recommendedName>
</protein>
<dbReference type="GO" id="GO:0140359">
    <property type="term" value="F:ABC-type transporter activity"/>
    <property type="evidence" value="ECO:0007669"/>
    <property type="project" value="InterPro"/>
</dbReference>
<evidence type="ECO:0000313" key="9">
    <source>
        <dbReference type="EMBL" id="KHF43045.1"/>
    </source>
</evidence>
<dbReference type="EMBL" id="JRZE01000006">
    <property type="protein sequence ID" value="KHF43045.1"/>
    <property type="molecule type" value="Genomic_DNA"/>
</dbReference>
<organism evidence="9 10">
    <name type="scientific">Saccharomonospora viridis</name>
    <dbReference type="NCBI Taxonomy" id="1852"/>
    <lineage>
        <taxon>Bacteria</taxon>
        <taxon>Bacillati</taxon>
        <taxon>Actinomycetota</taxon>
        <taxon>Actinomycetes</taxon>
        <taxon>Pseudonocardiales</taxon>
        <taxon>Pseudonocardiaceae</taxon>
        <taxon>Saccharomonospora</taxon>
    </lineage>
</organism>
<evidence type="ECO:0000313" key="10">
    <source>
        <dbReference type="Proteomes" id="UP000030848"/>
    </source>
</evidence>
<dbReference type="OrthoDB" id="9255971at2"/>
<dbReference type="InterPro" id="IPR000412">
    <property type="entry name" value="ABC_2_transport"/>
</dbReference>
<gene>
    <name evidence="9" type="ORF">MINT15_32470</name>
</gene>
<proteinExistence type="inferred from homology"/>
<feature type="region of interest" description="Disordered" evidence="7">
    <location>
        <begin position="1"/>
        <end position="21"/>
    </location>
</feature>
<comment type="subcellular location">
    <subcellularLocation>
        <location evidence="6">Cell membrane</location>
        <topology evidence="6">Multi-pass membrane protein</topology>
    </subcellularLocation>
    <subcellularLocation>
        <location evidence="1">Membrane</location>
        <topology evidence="1">Multi-pass membrane protein</topology>
    </subcellularLocation>
</comment>
<reference evidence="9 10" key="1">
    <citation type="submission" date="2014-10" db="EMBL/GenBank/DDBJ databases">
        <title>Genome sequence of Micropolyspora internatus JCM3315.</title>
        <authorList>
            <person name="Shin S.-K."/>
            <person name="Yi H."/>
        </authorList>
    </citation>
    <scope>NUCLEOTIDE SEQUENCE [LARGE SCALE GENOMIC DNA]</scope>
    <source>
        <strain evidence="9 10">JCM 3315</strain>
    </source>
</reference>
<dbReference type="PANTHER" id="PTHR43229">
    <property type="entry name" value="NODULATION PROTEIN J"/>
    <property type="match status" value="1"/>
</dbReference>
<dbReference type="PRINTS" id="PR00164">
    <property type="entry name" value="ABC2TRNSPORT"/>
</dbReference>
<keyword evidence="6" id="KW-0813">Transport</keyword>
<dbReference type="PROSITE" id="PS51012">
    <property type="entry name" value="ABC_TM2"/>
    <property type="match status" value="1"/>
</dbReference>
<dbReference type="AlphaFoldDB" id="A0A837D747"/>
<evidence type="ECO:0000256" key="5">
    <source>
        <dbReference type="ARBA" id="ARBA00023251"/>
    </source>
</evidence>
<evidence type="ECO:0000259" key="8">
    <source>
        <dbReference type="PROSITE" id="PS51012"/>
    </source>
</evidence>
<evidence type="ECO:0000256" key="1">
    <source>
        <dbReference type="ARBA" id="ARBA00004141"/>
    </source>
</evidence>
<feature type="transmembrane region" description="Helical" evidence="6">
    <location>
        <begin position="138"/>
        <end position="158"/>
    </location>
</feature>
<comment type="caution">
    <text evidence="9">The sequence shown here is derived from an EMBL/GenBank/DDBJ whole genome shotgun (WGS) entry which is preliminary data.</text>
</comment>
<dbReference type="RefSeq" id="WP_037312024.1">
    <property type="nucleotide sequence ID" value="NZ_FOWS01000001.1"/>
</dbReference>
<feature type="transmembrane region" description="Helical" evidence="6">
    <location>
        <begin position="249"/>
        <end position="272"/>
    </location>
</feature>
<feature type="transmembrane region" description="Helical" evidence="6">
    <location>
        <begin position="198"/>
        <end position="216"/>
    </location>
</feature>
<evidence type="ECO:0000256" key="6">
    <source>
        <dbReference type="RuleBase" id="RU361157"/>
    </source>
</evidence>
<feature type="transmembrane region" description="Helical" evidence="6">
    <location>
        <begin position="164"/>
        <end position="186"/>
    </location>
</feature>
<keyword evidence="3 6" id="KW-1133">Transmembrane helix</keyword>
<feature type="domain" description="ABC transmembrane type-2" evidence="8">
    <location>
        <begin position="45"/>
        <end position="275"/>
    </location>
</feature>
<feature type="transmembrane region" description="Helical" evidence="6">
    <location>
        <begin position="85"/>
        <end position="105"/>
    </location>
</feature>
<evidence type="ECO:0000256" key="4">
    <source>
        <dbReference type="ARBA" id="ARBA00023136"/>
    </source>
</evidence>
<dbReference type="PANTHER" id="PTHR43229:SF2">
    <property type="entry name" value="NODULATION PROTEIN J"/>
    <property type="match status" value="1"/>
</dbReference>
<dbReference type="PIRSF" id="PIRSF006648">
    <property type="entry name" value="DrrB"/>
    <property type="match status" value="1"/>
</dbReference>
<keyword evidence="5" id="KW-0046">Antibiotic resistance</keyword>
<keyword evidence="4 6" id="KW-0472">Membrane</keyword>
<dbReference type="GO" id="GO:0046677">
    <property type="term" value="P:response to antibiotic"/>
    <property type="evidence" value="ECO:0007669"/>
    <property type="project" value="UniProtKB-KW"/>
</dbReference>